<organism evidence="2">
    <name type="scientific">Culex pipiens</name>
    <name type="common">House mosquito</name>
    <dbReference type="NCBI Taxonomy" id="7175"/>
    <lineage>
        <taxon>Eukaryota</taxon>
        <taxon>Metazoa</taxon>
        <taxon>Ecdysozoa</taxon>
        <taxon>Arthropoda</taxon>
        <taxon>Hexapoda</taxon>
        <taxon>Insecta</taxon>
        <taxon>Pterygota</taxon>
        <taxon>Neoptera</taxon>
        <taxon>Endopterygota</taxon>
        <taxon>Diptera</taxon>
        <taxon>Nematocera</taxon>
        <taxon>Culicoidea</taxon>
        <taxon>Culicidae</taxon>
        <taxon>Culicinae</taxon>
        <taxon>Culicini</taxon>
        <taxon>Culex</taxon>
        <taxon>Culex</taxon>
    </lineage>
</organism>
<feature type="region of interest" description="Disordered" evidence="1">
    <location>
        <begin position="62"/>
        <end position="81"/>
    </location>
</feature>
<evidence type="ECO:0000256" key="1">
    <source>
        <dbReference type="SAM" id="MobiDB-lite"/>
    </source>
</evidence>
<evidence type="ECO:0000313" key="2">
    <source>
        <dbReference type="EMBL" id="CAG6443407.1"/>
    </source>
</evidence>
<protein>
    <submittedName>
        <fullName evidence="2">(northern house mosquito) hypothetical protein</fullName>
    </submittedName>
</protein>
<accession>A0A8D7ZV92</accession>
<reference evidence="2" key="1">
    <citation type="submission" date="2021-05" db="EMBL/GenBank/DDBJ databases">
        <authorList>
            <person name="Alioto T."/>
            <person name="Alioto T."/>
            <person name="Gomez Garrido J."/>
        </authorList>
    </citation>
    <scope>NUCLEOTIDE SEQUENCE</scope>
</reference>
<dbReference type="AlphaFoldDB" id="A0A8D7ZV92"/>
<sequence>MKLSIKFMHKEIQNEKEKNALLARQLEEKLSYEIMKRNAAENVEVINLTRLVEDMNRQIQRRQEEEKRAMDGELAKQGELEGQVRKEKDRNVHLFEECERLKKNIEKLRENMSEVEIERDFLKRQQENFTKIVDENKLLRYQLEELRKQNEELARQIEALREEEAVTRSAQKELLEKLKTLQQDNDTLSVLLEGLRTENETLAEEKTVLEHNLRSLDASPVKDGRATPVC</sequence>
<dbReference type="EMBL" id="HBUE01000231">
    <property type="protein sequence ID" value="CAG6443407.1"/>
    <property type="molecule type" value="Transcribed_RNA"/>
</dbReference>
<proteinExistence type="predicted"/>
<name>A0A8D7ZV92_CULPI</name>